<dbReference type="InterPro" id="IPR025570">
    <property type="entry name" value="DUF4337"/>
</dbReference>
<dbReference type="Pfam" id="PF14235">
    <property type="entry name" value="DUF4337"/>
    <property type="match status" value="1"/>
</dbReference>
<keyword evidence="4" id="KW-1185">Reference proteome</keyword>
<keyword evidence="2" id="KW-0812">Transmembrane</keyword>
<dbReference type="EMBL" id="SPUM01000023">
    <property type="protein sequence ID" value="TFW34659.1"/>
    <property type="molecule type" value="Genomic_DNA"/>
</dbReference>
<reference evidence="3 4" key="1">
    <citation type="submission" date="2019-03" db="EMBL/GenBank/DDBJ databases">
        <title>Draft genome of Massilia hortus sp. nov., a novel bacterial species of the Oxalobacteraceae family.</title>
        <authorList>
            <person name="Peta V."/>
            <person name="Raths R."/>
            <person name="Bucking H."/>
        </authorList>
    </citation>
    <scope>NUCLEOTIDE SEQUENCE [LARGE SCALE GENOMIC DNA]</scope>
    <source>
        <strain evidence="3 4">ONC3</strain>
    </source>
</reference>
<dbReference type="OrthoDB" id="8907665at2"/>
<feature type="transmembrane region" description="Helical" evidence="2">
    <location>
        <begin position="165"/>
        <end position="190"/>
    </location>
</feature>
<organism evidence="3 4">
    <name type="scientific">Massilia horti</name>
    <dbReference type="NCBI Taxonomy" id="2562153"/>
    <lineage>
        <taxon>Bacteria</taxon>
        <taxon>Pseudomonadati</taxon>
        <taxon>Pseudomonadota</taxon>
        <taxon>Betaproteobacteria</taxon>
        <taxon>Burkholderiales</taxon>
        <taxon>Oxalobacteraceae</taxon>
        <taxon>Telluria group</taxon>
        <taxon>Massilia</taxon>
    </lineage>
</organism>
<dbReference type="AlphaFoldDB" id="A0A4Y9T6V3"/>
<dbReference type="RefSeq" id="WP_135188386.1">
    <property type="nucleotide sequence ID" value="NZ_SPUM01000023.1"/>
</dbReference>
<evidence type="ECO:0000313" key="3">
    <source>
        <dbReference type="EMBL" id="TFW34659.1"/>
    </source>
</evidence>
<accession>A0A4Y9T6V3</accession>
<proteinExistence type="predicted"/>
<keyword evidence="2" id="KW-1133">Transmembrane helix</keyword>
<protein>
    <submittedName>
        <fullName evidence="3">DUF4337 domain-containing protein</fullName>
    </submittedName>
</protein>
<evidence type="ECO:0000313" key="4">
    <source>
        <dbReference type="Proteomes" id="UP000297258"/>
    </source>
</evidence>
<feature type="coiled-coil region" evidence="1">
    <location>
        <begin position="103"/>
        <end position="137"/>
    </location>
</feature>
<comment type="caution">
    <text evidence="3">The sequence shown here is derived from an EMBL/GenBank/DDBJ whole genome shotgun (WGS) entry which is preliminary data.</text>
</comment>
<sequence>MELDPLETIDQANEAAREQESSRLNMLVAVTVALISTFGVICKLRDNSTVLDMQQAQASKIDHWAFYQARNIRQEVANASLLQLRLAAATAPAAAQAGYRNAIVAYEALLADQQKKKEELRTQAEQDQQAYEVASLRNDQFDLSEGFLAITIALLAVTSLTHQRWLYVLAMVPACLGVLMGLAGLFSWPLHPSWLTRLLS</sequence>
<evidence type="ECO:0000256" key="1">
    <source>
        <dbReference type="SAM" id="Coils"/>
    </source>
</evidence>
<dbReference type="Proteomes" id="UP000297258">
    <property type="component" value="Unassembled WGS sequence"/>
</dbReference>
<evidence type="ECO:0000256" key="2">
    <source>
        <dbReference type="SAM" id="Phobius"/>
    </source>
</evidence>
<feature type="transmembrane region" description="Helical" evidence="2">
    <location>
        <begin position="24"/>
        <end position="44"/>
    </location>
</feature>
<keyword evidence="1" id="KW-0175">Coiled coil</keyword>
<name>A0A4Y9T6V3_9BURK</name>
<keyword evidence="2" id="KW-0472">Membrane</keyword>
<gene>
    <name evidence="3" type="ORF">E4O92_03615</name>
</gene>